<keyword evidence="2" id="KW-1185">Reference proteome</keyword>
<sequence length="143" mass="16324">AARLYKVLVKAGHDDIDRTLLDKINKFCHQCQITAKALGRFRFTLRDENLDFNSRVIVDIMYINQKPVLYAVDEATAFQAARFLRDMKASITWDTLRAMWIDMYVGPPDTIATDAGTNFASEEFVNNANAMMIDVHEVPVEAY</sequence>
<organism evidence="2">
    <name type="scientific">Pyrenophora teres f. teres (strain 0-1)</name>
    <name type="common">Barley net blotch fungus</name>
    <name type="synonym">Drechslera teres f. teres</name>
    <dbReference type="NCBI Taxonomy" id="861557"/>
    <lineage>
        <taxon>Eukaryota</taxon>
        <taxon>Fungi</taxon>
        <taxon>Dikarya</taxon>
        <taxon>Ascomycota</taxon>
        <taxon>Pezizomycotina</taxon>
        <taxon>Dothideomycetes</taxon>
        <taxon>Pleosporomycetidae</taxon>
        <taxon>Pleosporales</taxon>
        <taxon>Pleosporineae</taxon>
        <taxon>Pleosporaceae</taxon>
        <taxon>Pyrenophora</taxon>
    </lineage>
</organism>
<dbReference type="eggNOG" id="KOG0017">
    <property type="taxonomic scope" value="Eukaryota"/>
</dbReference>
<feature type="non-terminal residue" evidence="1">
    <location>
        <position position="1"/>
    </location>
</feature>
<dbReference type="InterPro" id="IPR012337">
    <property type="entry name" value="RNaseH-like_sf"/>
</dbReference>
<dbReference type="Gene3D" id="3.30.420.10">
    <property type="entry name" value="Ribonuclease H-like superfamily/Ribonuclease H"/>
    <property type="match status" value="1"/>
</dbReference>
<dbReference type="EMBL" id="GL535215">
    <property type="protein sequence ID" value="EFQ90452.1"/>
    <property type="molecule type" value="Genomic_DNA"/>
</dbReference>
<proteinExistence type="predicted"/>
<dbReference type="GO" id="GO:0003676">
    <property type="term" value="F:nucleic acid binding"/>
    <property type="evidence" value="ECO:0007669"/>
    <property type="project" value="InterPro"/>
</dbReference>
<dbReference type="HOGENOM" id="CLU_1810846_0_0_1"/>
<accession>E3RUZ7</accession>
<dbReference type="KEGG" id="pte:PTT_12962"/>
<gene>
    <name evidence="1" type="ORF">PTT_12962</name>
</gene>
<dbReference type="SUPFAM" id="SSF53098">
    <property type="entry name" value="Ribonuclease H-like"/>
    <property type="match status" value="1"/>
</dbReference>
<evidence type="ECO:0008006" key="3">
    <source>
        <dbReference type="Google" id="ProtNLM"/>
    </source>
</evidence>
<dbReference type="OrthoDB" id="3563138at2759"/>
<evidence type="ECO:0000313" key="1">
    <source>
        <dbReference type="EMBL" id="EFQ90452.1"/>
    </source>
</evidence>
<dbReference type="AlphaFoldDB" id="E3RUZ7"/>
<dbReference type="Proteomes" id="UP000001067">
    <property type="component" value="Unassembled WGS sequence"/>
</dbReference>
<evidence type="ECO:0000313" key="2">
    <source>
        <dbReference type="Proteomes" id="UP000001067"/>
    </source>
</evidence>
<protein>
    <recommendedName>
        <fullName evidence="3">Integrase catalytic domain-containing protein</fullName>
    </recommendedName>
</protein>
<dbReference type="InterPro" id="IPR036397">
    <property type="entry name" value="RNaseH_sf"/>
</dbReference>
<name>E3RUZ7_PYRTT</name>
<reference evidence="1 2" key="1">
    <citation type="journal article" date="2010" name="Genome Biol.">
        <title>A first genome assembly of the barley fungal pathogen Pyrenophora teres f. teres.</title>
        <authorList>
            <person name="Ellwood S.R."/>
            <person name="Liu Z."/>
            <person name="Syme R.A."/>
            <person name="Lai Z."/>
            <person name="Hane J.K."/>
            <person name="Keiper F."/>
            <person name="Moffat C.S."/>
            <person name="Oliver R.P."/>
            <person name="Friesen T.L."/>
        </authorList>
    </citation>
    <scope>NUCLEOTIDE SEQUENCE [LARGE SCALE GENOMIC DNA]</scope>
    <source>
        <strain evidence="1 2">0-1</strain>
    </source>
</reference>